<gene>
    <name evidence="1" type="ORF">QL112_005225</name>
</gene>
<keyword evidence="2" id="KW-1185">Reference proteome</keyword>
<organism evidence="1 2">
    <name type="scientific">Xenorhabdus griffiniae</name>
    <dbReference type="NCBI Taxonomy" id="351672"/>
    <lineage>
        <taxon>Bacteria</taxon>
        <taxon>Pseudomonadati</taxon>
        <taxon>Pseudomonadota</taxon>
        <taxon>Gammaproteobacteria</taxon>
        <taxon>Enterobacterales</taxon>
        <taxon>Morganellaceae</taxon>
        <taxon>Xenorhabdus</taxon>
    </lineage>
</organism>
<dbReference type="Proteomes" id="UP001300348">
    <property type="component" value="Chromosome"/>
</dbReference>
<protein>
    <submittedName>
        <fullName evidence="1">Uncharacterized protein</fullName>
    </submittedName>
</protein>
<sequence>MQVQALGGNKKILSINIIFPKGFTQKEEYIDSTELFYPSQNMNVLIEKIFPKNMAEGEYSVAIPVRFVTRYAAEGDAYIDNSIYMMNFYINVKGENSKRRISINDIQITYASRTPMNLLYYAHLLTFGEIDENNIDKMFEEKQYKKTIKFVGSI</sequence>
<name>A0ABY9XKY0_9GAMM</name>
<evidence type="ECO:0000313" key="1">
    <source>
        <dbReference type="EMBL" id="WNH03112.1"/>
    </source>
</evidence>
<accession>A0ABY9XKY0</accession>
<dbReference type="RefSeq" id="WP_189761206.1">
    <property type="nucleotide sequence ID" value="NZ_CAWPOC010000062.1"/>
</dbReference>
<proteinExistence type="predicted"/>
<dbReference type="EMBL" id="CP133647">
    <property type="protein sequence ID" value="WNH03112.1"/>
    <property type="molecule type" value="Genomic_DNA"/>
</dbReference>
<dbReference type="GeneID" id="88854936"/>
<evidence type="ECO:0000313" key="2">
    <source>
        <dbReference type="Proteomes" id="UP001300348"/>
    </source>
</evidence>
<reference evidence="1 2" key="1">
    <citation type="journal article" date="2023" name="Access Microbiol">
        <title>The genome of a steinernematid-associated Pseudomonas piscis bacterium encodes the biosynthesis of insect toxins.</title>
        <authorList>
            <person name="Awori R.M."/>
            <person name="Hendre P."/>
            <person name="Amugune N.O."/>
        </authorList>
    </citation>
    <scope>NUCLEOTIDE SEQUENCE [LARGE SCALE GENOMIC DNA]</scope>
    <source>
        <strain evidence="1 2">97</strain>
    </source>
</reference>